<protein>
    <submittedName>
        <fullName evidence="2">Sir2 family NAD-dependent protein deacetylase</fullName>
    </submittedName>
</protein>
<accession>A0AB33ZXB0</accession>
<name>A0AB33ZXB0_LACGS</name>
<proteinExistence type="predicted"/>
<dbReference type="InterPro" id="IPR029035">
    <property type="entry name" value="DHS-like_NAD/FAD-binding_dom"/>
</dbReference>
<dbReference type="Gene3D" id="3.40.50.1220">
    <property type="entry name" value="TPP-binding domain"/>
    <property type="match status" value="1"/>
</dbReference>
<dbReference type="AlphaFoldDB" id="A0AB33ZXB0"/>
<sequence>MKDFKQIQEWLAEADAVIVTAGNGFAQMEGLDMFEDVAFPIEYKKVSEKYHVKTIADALDKDFDSWDEKWQFWSQLINEYSVEYEPSKAMKQLKELLNGKNYFIATSAFGHFFEKAGFEQDKIFDVFGDWTRMQCSSGLNHGTYSDLSVVKRYLNGQGEIPRCEDCDSPMEIYMPLNAHFFPDEDANTRFRWFLTRNQTKKVVVLELGVDPTSPQLLDPMIKLVEQFKDWHYIAADLSQDDLPDDIQKRSAGLGMALPEVIEKISKNEG</sequence>
<dbReference type="Proteomes" id="UP000250668">
    <property type="component" value="Unassembled WGS sequence"/>
</dbReference>
<comment type="caution">
    <text evidence="2">The sequence shown here is derived from an EMBL/GenBank/DDBJ whole genome shotgun (WGS) entry which is preliminary data.</text>
</comment>
<keyword evidence="1" id="KW-0808">Transferase</keyword>
<organism evidence="2 3">
    <name type="scientific">Lactobacillus gasseri</name>
    <dbReference type="NCBI Taxonomy" id="1596"/>
    <lineage>
        <taxon>Bacteria</taxon>
        <taxon>Bacillati</taxon>
        <taxon>Bacillota</taxon>
        <taxon>Bacilli</taxon>
        <taxon>Lactobacillales</taxon>
        <taxon>Lactobacillaceae</taxon>
        <taxon>Lactobacillus</taxon>
    </lineage>
</organism>
<gene>
    <name evidence="2" type="primary">sir2</name>
    <name evidence="2" type="ORF">LJCM1025_15560</name>
</gene>
<dbReference type="Gene3D" id="3.30.1600.10">
    <property type="entry name" value="SIR2/SIRT2 'Small Domain"/>
    <property type="match status" value="1"/>
</dbReference>
<evidence type="ECO:0000313" key="2">
    <source>
        <dbReference type="EMBL" id="GBA97463.1"/>
    </source>
</evidence>
<dbReference type="GO" id="GO:0016740">
    <property type="term" value="F:transferase activity"/>
    <property type="evidence" value="ECO:0007669"/>
    <property type="project" value="UniProtKB-KW"/>
</dbReference>
<dbReference type="InterPro" id="IPR026591">
    <property type="entry name" value="Sirtuin_cat_small_dom_sf"/>
</dbReference>
<evidence type="ECO:0000313" key="3">
    <source>
        <dbReference type="Proteomes" id="UP000250668"/>
    </source>
</evidence>
<dbReference type="RefSeq" id="WP_095670368.1">
    <property type="nucleotide sequence ID" value="NZ_BEXJ01000003.1"/>
</dbReference>
<dbReference type="EMBL" id="BEXJ01000003">
    <property type="protein sequence ID" value="GBA97463.1"/>
    <property type="molecule type" value="Genomic_DNA"/>
</dbReference>
<evidence type="ECO:0000256" key="1">
    <source>
        <dbReference type="ARBA" id="ARBA00022679"/>
    </source>
</evidence>
<reference evidence="2 3" key="1">
    <citation type="journal article" date="2018" name="Int. J. Syst. Evol. Microbiol.">
        <title>Lactobacillus paragasseri sp. nov., a sister taxon of Lactobacillus gasseri, based on whole-genome sequence analyses.</title>
        <authorList>
            <person name="Tanizawa Y."/>
            <person name="Tada I."/>
            <person name="Kobayashi H."/>
            <person name="Endo A."/>
            <person name="Maeno S."/>
            <person name="Toyoda A."/>
            <person name="Arita M."/>
            <person name="Nakamura Y."/>
            <person name="Sakamoto M."/>
            <person name="Ohkuma M."/>
            <person name="Tohno M."/>
        </authorList>
    </citation>
    <scope>NUCLEOTIDE SEQUENCE [LARGE SCALE GENOMIC DNA]</scope>
    <source>
        <strain evidence="2 3">JCM 1025</strain>
    </source>
</reference>
<dbReference type="SUPFAM" id="SSF52467">
    <property type="entry name" value="DHS-like NAD/FAD-binding domain"/>
    <property type="match status" value="1"/>
</dbReference>